<feature type="transmembrane region" description="Helical" evidence="1">
    <location>
        <begin position="84"/>
        <end position="105"/>
    </location>
</feature>
<dbReference type="AlphaFoldDB" id="A0A5C5Z8F9"/>
<evidence type="ECO:0008006" key="4">
    <source>
        <dbReference type="Google" id="ProtNLM"/>
    </source>
</evidence>
<protein>
    <recommendedName>
        <fullName evidence="4">Glycosyltransferase RgtA/B/C/D-like domain-containing protein</fullName>
    </recommendedName>
</protein>
<feature type="transmembrane region" description="Helical" evidence="1">
    <location>
        <begin position="217"/>
        <end position="240"/>
    </location>
</feature>
<feature type="transmembrane region" description="Helical" evidence="1">
    <location>
        <begin position="168"/>
        <end position="197"/>
    </location>
</feature>
<keyword evidence="1" id="KW-1133">Transmembrane helix</keyword>
<name>A0A5C5Z8F9_9BACT</name>
<accession>A0A5C5Z8F9</accession>
<proteinExistence type="predicted"/>
<feature type="transmembrane region" description="Helical" evidence="1">
    <location>
        <begin position="328"/>
        <end position="344"/>
    </location>
</feature>
<dbReference type="RefSeq" id="WP_146400067.1">
    <property type="nucleotide sequence ID" value="NZ_SJPJ01000001.1"/>
</dbReference>
<gene>
    <name evidence="2" type="ORF">CA13_45840</name>
</gene>
<organism evidence="2 3">
    <name type="scientific">Novipirellula herctigrandis</name>
    <dbReference type="NCBI Taxonomy" id="2527986"/>
    <lineage>
        <taxon>Bacteria</taxon>
        <taxon>Pseudomonadati</taxon>
        <taxon>Planctomycetota</taxon>
        <taxon>Planctomycetia</taxon>
        <taxon>Pirellulales</taxon>
        <taxon>Pirellulaceae</taxon>
        <taxon>Novipirellula</taxon>
    </lineage>
</organism>
<dbReference type="EMBL" id="SJPJ01000001">
    <property type="protein sequence ID" value="TWT83121.1"/>
    <property type="molecule type" value="Genomic_DNA"/>
</dbReference>
<evidence type="ECO:0000256" key="1">
    <source>
        <dbReference type="SAM" id="Phobius"/>
    </source>
</evidence>
<keyword evidence="3" id="KW-1185">Reference proteome</keyword>
<comment type="caution">
    <text evidence="2">The sequence shown here is derived from an EMBL/GenBank/DDBJ whole genome shotgun (WGS) entry which is preliminary data.</text>
</comment>
<sequence>MNDEPSAPSRGKTRWLVALILFALSAGLRLPPTQESYWVDELHTAWTISDTFGNVAPRARDGHQQATYFQMLWLWSKTFGASEMMMRLTSVIAVSLGCSAMFLAVAKHHQSLIAGIAAGVFLAAESNSLFFGTELRPYGGVILASTLACLFSASLWRLPPKAGRQSAAFAGLIATVFAAAVLQITSFGVLVWLPIAIGIRWVTIDWRATLMPRKIDLLPVTAAVLLGLSLWQSGMTEAWHSRAMWASFASASSVSQIANLWPWRTVMIIPLVVLAFGTCIGWRHKKSEPAAQTNKSFPWMLVSVILVATLCFWSLAYFEIAALWHRRYLVACLPMLGWVFAAGIDEGVKMGFATRFQISVATIGYIALLAMTLSHQGTTRKLMRGQWLVHRGEDWRGAIEHVNQSVTTGTLLWLDPGLIEQRGNDLCGQSLTKGDYLRYVVDGPYTLADDVQVELTNTELIIDMENADNHPNILLSRRPESALKKRLDSRFAIRGFGNVSVGLRSSPAPNP</sequence>
<dbReference type="OrthoDB" id="241905at2"/>
<feature type="transmembrane region" description="Helical" evidence="1">
    <location>
        <begin position="296"/>
        <end position="316"/>
    </location>
</feature>
<keyword evidence="1" id="KW-0472">Membrane</keyword>
<feature type="transmembrane region" description="Helical" evidence="1">
    <location>
        <begin position="112"/>
        <end position="132"/>
    </location>
</feature>
<keyword evidence="1" id="KW-0812">Transmembrane</keyword>
<evidence type="ECO:0000313" key="3">
    <source>
        <dbReference type="Proteomes" id="UP000315010"/>
    </source>
</evidence>
<evidence type="ECO:0000313" key="2">
    <source>
        <dbReference type="EMBL" id="TWT83121.1"/>
    </source>
</evidence>
<feature type="transmembrane region" description="Helical" evidence="1">
    <location>
        <begin position="356"/>
        <end position="374"/>
    </location>
</feature>
<dbReference type="Proteomes" id="UP000315010">
    <property type="component" value="Unassembled WGS sequence"/>
</dbReference>
<feature type="transmembrane region" description="Helical" evidence="1">
    <location>
        <begin position="138"/>
        <end position="156"/>
    </location>
</feature>
<reference evidence="2 3" key="1">
    <citation type="submission" date="2019-02" db="EMBL/GenBank/DDBJ databases">
        <title>Deep-cultivation of Planctomycetes and their phenomic and genomic characterization uncovers novel biology.</title>
        <authorList>
            <person name="Wiegand S."/>
            <person name="Jogler M."/>
            <person name="Boedeker C."/>
            <person name="Pinto D."/>
            <person name="Vollmers J."/>
            <person name="Rivas-Marin E."/>
            <person name="Kohn T."/>
            <person name="Peeters S.H."/>
            <person name="Heuer A."/>
            <person name="Rast P."/>
            <person name="Oberbeckmann S."/>
            <person name="Bunk B."/>
            <person name="Jeske O."/>
            <person name="Meyerdierks A."/>
            <person name="Storesund J.E."/>
            <person name="Kallscheuer N."/>
            <person name="Luecker S."/>
            <person name="Lage O.M."/>
            <person name="Pohl T."/>
            <person name="Merkel B.J."/>
            <person name="Hornburger P."/>
            <person name="Mueller R.-W."/>
            <person name="Bruemmer F."/>
            <person name="Labrenz M."/>
            <person name="Spormann A.M."/>
            <person name="Op Den Camp H."/>
            <person name="Overmann J."/>
            <person name="Amann R."/>
            <person name="Jetten M.S.M."/>
            <person name="Mascher T."/>
            <person name="Medema M.H."/>
            <person name="Devos D.P."/>
            <person name="Kaster A.-K."/>
            <person name="Ovreas L."/>
            <person name="Rohde M."/>
            <person name="Galperin M.Y."/>
            <person name="Jogler C."/>
        </authorList>
    </citation>
    <scope>NUCLEOTIDE SEQUENCE [LARGE SCALE GENOMIC DNA]</scope>
    <source>
        <strain evidence="2 3">CA13</strain>
    </source>
</reference>
<feature type="transmembrane region" description="Helical" evidence="1">
    <location>
        <begin position="261"/>
        <end position="284"/>
    </location>
</feature>